<keyword evidence="2" id="KW-0732">Signal</keyword>
<dbReference type="Gramene" id="VVA22424">
    <property type="protein sequence ID" value="VVA22424"/>
    <property type="gene ID" value="Prudul26B021376"/>
</dbReference>
<evidence type="ECO:0000313" key="4">
    <source>
        <dbReference type="Proteomes" id="UP000327085"/>
    </source>
</evidence>
<dbReference type="PANTHER" id="PTHR23201">
    <property type="entry name" value="EXTENSIN, PROLINE-RICH PROTEIN"/>
    <property type="match status" value="1"/>
</dbReference>
<dbReference type="EMBL" id="CABIKO010000061">
    <property type="protein sequence ID" value="VVA22424.1"/>
    <property type="molecule type" value="Genomic_DNA"/>
</dbReference>
<dbReference type="InterPro" id="IPR003854">
    <property type="entry name" value="GASA"/>
</dbReference>
<feature type="chain" id="PRO_5023037692" evidence="2">
    <location>
        <begin position="31"/>
        <end position="107"/>
    </location>
</feature>
<dbReference type="Proteomes" id="UP000327085">
    <property type="component" value="Chromosome 1"/>
</dbReference>
<dbReference type="FunCoup" id="A0A5E4F2W3">
    <property type="interactions" value="46"/>
</dbReference>
<accession>A0A5E4F2W3</accession>
<feature type="signal peptide" evidence="2">
    <location>
        <begin position="1"/>
        <end position="30"/>
    </location>
</feature>
<gene>
    <name evidence="3" type="ORF">ALMOND_2B021376</name>
</gene>
<name>A0A5E4F2W3_PRUDU</name>
<dbReference type="PANTHER" id="PTHR23201:SF2">
    <property type="entry name" value="GIBBERELLIN-REGULATED PROTEIN 1-RELATED"/>
    <property type="match status" value="1"/>
</dbReference>
<dbReference type="Pfam" id="PF02704">
    <property type="entry name" value="GASA"/>
    <property type="match status" value="1"/>
</dbReference>
<dbReference type="AlphaFoldDB" id="A0A5E4F2W3"/>
<proteinExistence type="inferred from homology"/>
<dbReference type="InParanoid" id="A0A5E4F2W3"/>
<evidence type="ECO:0000313" key="3">
    <source>
        <dbReference type="EMBL" id="VVA22424.1"/>
    </source>
</evidence>
<organism evidence="3 4">
    <name type="scientific">Prunus dulcis</name>
    <name type="common">Almond</name>
    <name type="synonym">Amygdalus dulcis</name>
    <dbReference type="NCBI Taxonomy" id="3755"/>
    <lineage>
        <taxon>Eukaryota</taxon>
        <taxon>Viridiplantae</taxon>
        <taxon>Streptophyta</taxon>
        <taxon>Embryophyta</taxon>
        <taxon>Tracheophyta</taxon>
        <taxon>Spermatophyta</taxon>
        <taxon>Magnoliopsida</taxon>
        <taxon>eudicotyledons</taxon>
        <taxon>Gunneridae</taxon>
        <taxon>Pentapetalae</taxon>
        <taxon>rosids</taxon>
        <taxon>fabids</taxon>
        <taxon>Rosales</taxon>
        <taxon>Rosaceae</taxon>
        <taxon>Amygdaloideae</taxon>
        <taxon>Amygdaleae</taxon>
        <taxon>Prunus</taxon>
    </lineage>
</organism>
<reference evidence="4" key="1">
    <citation type="journal article" date="2020" name="Plant J.">
        <title>Transposons played a major role in the diversification between the closely related almond and peach genomes: results from the almond genome sequence.</title>
        <authorList>
            <person name="Alioto T."/>
            <person name="Alexiou K.G."/>
            <person name="Bardil A."/>
            <person name="Barteri F."/>
            <person name="Castanera R."/>
            <person name="Cruz F."/>
            <person name="Dhingra A."/>
            <person name="Duval H."/>
            <person name="Fernandez I Marti A."/>
            <person name="Frias L."/>
            <person name="Galan B."/>
            <person name="Garcia J.L."/>
            <person name="Howad W."/>
            <person name="Gomez-Garrido J."/>
            <person name="Gut M."/>
            <person name="Julca I."/>
            <person name="Morata J."/>
            <person name="Puigdomenech P."/>
            <person name="Ribeca P."/>
            <person name="Rubio Cabetas M.J."/>
            <person name="Vlasova A."/>
            <person name="Wirthensohn M."/>
            <person name="Garcia-Mas J."/>
            <person name="Gabaldon T."/>
            <person name="Casacuberta J.M."/>
            <person name="Arus P."/>
        </authorList>
    </citation>
    <scope>NUCLEOTIDE SEQUENCE [LARGE SCALE GENOMIC DNA]</scope>
    <source>
        <strain evidence="4">cv. Texas</strain>
    </source>
</reference>
<protein>
    <submittedName>
        <fullName evidence="3">PREDICTED: gibberellin-regulated</fullName>
    </submittedName>
</protein>
<sequence>MAISVSISSRIVILVSVLVVCLVVFNPVDADETANKIAAQSSLLDKLDCGGACAARCRLSSRPRLCKRACGTCCQRCSCVPPGTAGNQEVCPCYAALTTHGGKRKCP</sequence>
<evidence type="ECO:0000256" key="2">
    <source>
        <dbReference type="SAM" id="SignalP"/>
    </source>
</evidence>
<dbReference type="OMA" id="KKNGYGP"/>
<comment type="similarity">
    <text evidence="1">Belongs to the GASA family.</text>
</comment>
<evidence type="ECO:0000256" key="1">
    <source>
        <dbReference type="ARBA" id="ARBA00010582"/>
    </source>
</evidence>